<comment type="caution">
    <text evidence="2">The sequence shown here is derived from an EMBL/GenBank/DDBJ whole genome shotgun (WGS) entry which is preliminary data.</text>
</comment>
<keyword evidence="3" id="KW-1185">Reference proteome</keyword>
<dbReference type="PANTHER" id="PTHR40535">
    <property type="entry name" value="CHROMOSOME UNDETERMINED SCAFFOLD_9, WHOLE GENOME SHOTGUN SEQUENCE"/>
    <property type="match status" value="1"/>
</dbReference>
<name>A0A3M7QR81_BRAPC</name>
<protein>
    <submittedName>
        <fullName evidence="2">Uncharacterized protein</fullName>
    </submittedName>
</protein>
<feature type="chain" id="PRO_5017950328" evidence="1">
    <location>
        <begin position="21"/>
        <end position="240"/>
    </location>
</feature>
<evidence type="ECO:0000256" key="1">
    <source>
        <dbReference type="SAM" id="SignalP"/>
    </source>
</evidence>
<accession>A0A3M7QR81</accession>
<evidence type="ECO:0000313" key="3">
    <source>
        <dbReference type="Proteomes" id="UP000276133"/>
    </source>
</evidence>
<dbReference type="AlphaFoldDB" id="A0A3M7QR81"/>
<reference evidence="2 3" key="1">
    <citation type="journal article" date="2018" name="Sci. Rep.">
        <title>Genomic signatures of local adaptation to the degree of environmental predictability in rotifers.</title>
        <authorList>
            <person name="Franch-Gras L."/>
            <person name="Hahn C."/>
            <person name="Garcia-Roger E.M."/>
            <person name="Carmona M.J."/>
            <person name="Serra M."/>
            <person name="Gomez A."/>
        </authorList>
    </citation>
    <scope>NUCLEOTIDE SEQUENCE [LARGE SCALE GENOMIC DNA]</scope>
    <source>
        <strain evidence="2">HYR1</strain>
    </source>
</reference>
<dbReference type="OrthoDB" id="10056465at2759"/>
<keyword evidence="1" id="KW-0732">Signal</keyword>
<sequence length="240" mass="27341">MAKSIFLIIFLVLQSQYSTAWNCSIGKNEAVELFKSKILTNQYPNFPNDPYLNQTEHSIQQINQTLSNKEIVCAIKYQDNDRIKYDIRNFQSASLAINNGYIVTHQGRCGACSSLNDLAIYLSVNLTAPARKCGMVATLSESNGLNCLKEIGFTDQCAQIWLFNTKNTRRECFGVCIMAWILNEPYTKPDGSLNNCLQCDEDKSGPVFKYYSGRTRRNSGIRKEIDRPTDEVYNITHCYY</sequence>
<evidence type="ECO:0000313" key="2">
    <source>
        <dbReference type="EMBL" id="RNA13468.1"/>
    </source>
</evidence>
<dbReference type="PANTHER" id="PTHR40535:SF1">
    <property type="entry name" value="CHROMOSOME UNDETERMINED SCAFFOLD_9, WHOLE GENOME SHOTGUN SEQUENCE"/>
    <property type="match status" value="1"/>
</dbReference>
<gene>
    <name evidence="2" type="ORF">BpHYR1_012004</name>
</gene>
<proteinExistence type="predicted"/>
<dbReference type="EMBL" id="REGN01005403">
    <property type="protein sequence ID" value="RNA13468.1"/>
    <property type="molecule type" value="Genomic_DNA"/>
</dbReference>
<dbReference type="Proteomes" id="UP000276133">
    <property type="component" value="Unassembled WGS sequence"/>
</dbReference>
<feature type="signal peptide" evidence="1">
    <location>
        <begin position="1"/>
        <end position="20"/>
    </location>
</feature>
<organism evidence="2 3">
    <name type="scientific">Brachionus plicatilis</name>
    <name type="common">Marine rotifer</name>
    <name type="synonym">Brachionus muelleri</name>
    <dbReference type="NCBI Taxonomy" id="10195"/>
    <lineage>
        <taxon>Eukaryota</taxon>
        <taxon>Metazoa</taxon>
        <taxon>Spiralia</taxon>
        <taxon>Gnathifera</taxon>
        <taxon>Rotifera</taxon>
        <taxon>Eurotatoria</taxon>
        <taxon>Monogononta</taxon>
        <taxon>Pseudotrocha</taxon>
        <taxon>Ploima</taxon>
        <taxon>Brachionidae</taxon>
        <taxon>Brachionus</taxon>
    </lineage>
</organism>